<dbReference type="Proteomes" id="UP000317940">
    <property type="component" value="Unassembled WGS sequence"/>
</dbReference>
<dbReference type="GO" id="GO:0032259">
    <property type="term" value="P:methylation"/>
    <property type="evidence" value="ECO:0007669"/>
    <property type="project" value="UniProtKB-KW"/>
</dbReference>
<dbReference type="RefSeq" id="WP_145904258.1">
    <property type="nucleotide sequence ID" value="NZ_BAAAMZ010000019.1"/>
</dbReference>
<dbReference type="Gene3D" id="3.40.50.150">
    <property type="entry name" value="Vaccinia Virus protein VP39"/>
    <property type="match status" value="1"/>
</dbReference>
<dbReference type="Pfam" id="PF08241">
    <property type="entry name" value="Methyltransf_11"/>
    <property type="match status" value="1"/>
</dbReference>
<feature type="region of interest" description="Disordered" evidence="1">
    <location>
        <begin position="1"/>
        <end position="21"/>
    </location>
</feature>
<proteinExistence type="predicted"/>
<dbReference type="EMBL" id="VIWT01000001">
    <property type="protein sequence ID" value="TWF97735.1"/>
    <property type="molecule type" value="Genomic_DNA"/>
</dbReference>
<organism evidence="3 4">
    <name type="scientific">Kitasatospora viridis</name>
    <dbReference type="NCBI Taxonomy" id="281105"/>
    <lineage>
        <taxon>Bacteria</taxon>
        <taxon>Bacillati</taxon>
        <taxon>Actinomycetota</taxon>
        <taxon>Actinomycetes</taxon>
        <taxon>Kitasatosporales</taxon>
        <taxon>Streptomycetaceae</taxon>
        <taxon>Kitasatospora</taxon>
    </lineage>
</organism>
<gene>
    <name evidence="3" type="ORF">FHX73_111530</name>
</gene>
<name>A0A561UEG8_9ACTN</name>
<sequence>MAPAHGTATQFASDTPPRPPCRARDWAEIQERTMVPLYEAVHERLAVGPATSLFGLGCRSGLALLLAAGRGARVAGQETDPQLRELARARGLSVAAGPADAVAAGTRTAHAVVTLFEPLRLGPDPRRAVRSAVRLARPGGVLVLAGLTAPEDGPGRAALRVAARFGGRRTADPLDPAGGPGGLAAGAGLRVLGRGRADCPFGYPDLPGAVRGLLATGWFDAAAAFAGEQPVAKELAEALHPLARPDGSVWLPFSAEYLLAVRA</sequence>
<protein>
    <submittedName>
        <fullName evidence="3">Methyltransferase family protein</fullName>
    </submittedName>
</protein>
<dbReference type="GO" id="GO:0008757">
    <property type="term" value="F:S-adenosylmethionine-dependent methyltransferase activity"/>
    <property type="evidence" value="ECO:0007669"/>
    <property type="project" value="InterPro"/>
</dbReference>
<dbReference type="AlphaFoldDB" id="A0A561UEG8"/>
<comment type="caution">
    <text evidence="3">The sequence shown here is derived from an EMBL/GenBank/DDBJ whole genome shotgun (WGS) entry which is preliminary data.</text>
</comment>
<dbReference type="OrthoDB" id="3850475at2"/>
<keyword evidence="3" id="KW-0489">Methyltransferase</keyword>
<feature type="domain" description="Methyltransferase type 11" evidence="2">
    <location>
        <begin position="56"/>
        <end position="144"/>
    </location>
</feature>
<keyword evidence="3" id="KW-0808">Transferase</keyword>
<evidence type="ECO:0000313" key="4">
    <source>
        <dbReference type="Proteomes" id="UP000317940"/>
    </source>
</evidence>
<evidence type="ECO:0000313" key="3">
    <source>
        <dbReference type="EMBL" id="TWF97735.1"/>
    </source>
</evidence>
<dbReference type="InterPro" id="IPR013216">
    <property type="entry name" value="Methyltransf_11"/>
</dbReference>
<dbReference type="InterPro" id="IPR029063">
    <property type="entry name" value="SAM-dependent_MTases_sf"/>
</dbReference>
<reference evidence="3 4" key="1">
    <citation type="submission" date="2019-06" db="EMBL/GenBank/DDBJ databases">
        <title>Sequencing the genomes of 1000 actinobacteria strains.</title>
        <authorList>
            <person name="Klenk H.-P."/>
        </authorList>
    </citation>
    <scope>NUCLEOTIDE SEQUENCE [LARGE SCALE GENOMIC DNA]</scope>
    <source>
        <strain evidence="3 4">DSM 44826</strain>
    </source>
</reference>
<accession>A0A561UEG8</accession>
<keyword evidence="4" id="KW-1185">Reference proteome</keyword>
<evidence type="ECO:0000256" key="1">
    <source>
        <dbReference type="SAM" id="MobiDB-lite"/>
    </source>
</evidence>
<evidence type="ECO:0000259" key="2">
    <source>
        <dbReference type="Pfam" id="PF08241"/>
    </source>
</evidence>
<dbReference type="SUPFAM" id="SSF53335">
    <property type="entry name" value="S-adenosyl-L-methionine-dependent methyltransferases"/>
    <property type="match status" value="1"/>
</dbReference>